<sequence>MSKKSKVYISYLRSKSAKTNKAAKIRRLFDLAGFADFLELNELTAVKLHVGEDGNDAYVQPTLVREVVERIRQAGAQPFLTDTNTLYSGSRHDAVKHLQTVLKHGFGSEVTGAPFVVADGLHGNNYRYVDVNLERFKQVAIAGDIIDAGSMIVVSHFKGHEMAGFGGAIKNLAMGCAPAIGKKAQHDLCFKVKQEGCVSCGACLSVCPQHAISFDETHKAHIDEKLCIGCGECLTVCPKKTIQIDWATEIEPFLERMVEYAYGAVANKKEKVGYLTLLVDVTPLCDCVPWSDAPIVADIGFLASLDPVAIDQAAFDLVKAAEGIANSALKESLPAGQDKFLHLHNYVDGTKALAYAEKIGMGSREYELIEC</sequence>
<dbReference type="GO" id="GO:0046872">
    <property type="term" value="F:metal ion binding"/>
    <property type="evidence" value="ECO:0007669"/>
    <property type="project" value="UniProtKB-KW"/>
</dbReference>
<dbReference type="Pfam" id="PF04015">
    <property type="entry name" value="DUF362"/>
    <property type="match status" value="1"/>
</dbReference>
<feature type="domain" description="4Fe-4S ferredoxin-type" evidence="7">
    <location>
        <begin position="188"/>
        <end position="217"/>
    </location>
</feature>
<dbReference type="PROSITE" id="PS00198">
    <property type="entry name" value="4FE4S_FER_1"/>
    <property type="match status" value="2"/>
</dbReference>
<dbReference type="Pfam" id="PF12838">
    <property type="entry name" value="Fer4_7"/>
    <property type="match status" value="1"/>
</dbReference>
<keyword evidence="3" id="KW-0004">4Fe-4S</keyword>
<keyword evidence="6" id="KW-0411">Iron-sulfur</keyword>
<dbReference type="Proteomes" id="UP000824099">
    <property type="component" value="Unassembled WGS sequence"/>
</dbReference>
<name>A0A9D1MPH2_9FIRM</name>
<dbReference type="PANTHER" id="PTHR24960:SF79">
    <property type="entry name" value="PHOTOSYSTEM I IRON-SULFUR CENTER"/>
    <property type="match status" value="1"/>
</dbReference>
<dbReference type="PROSITE" id="PS51379">
    <property type="entry name" value="4FE4S_FER_2"/>
    <property type="match status" value="2"/>
</dbReference>
<feature type="domain" description="4Fe-4S ferredoxin-type" evidence="7">
    <location>
        <begin position="218"/>
        <end position="247"/>
    </location>
</feature>
<evidence type="ECO:0000256" key="6">
    <source>
        <dbReference type="ARBA" id="ARBA00023014"/>
    </source>
</evidence>
<dbReference type="GO" id="GO:0051539">
    <property type="term" value="F:4 iron, 4 sulfur cluster binding"/>
    <property type="evidence" value="ECO:0007669"/>
    <property type="project" value="UniProtKB-KW"/>
</dbReference>
<evidence type="ECO:0000313" key="8">
    <source>
        <dbReference type="EMBL" id="HIU64022.1"/>
    </source>
</evidence>
<gene>
    <name evidence="8" type="ORF">IAB06_03135</name>
</gene>
<comment type="caution">
    <text evidence="8">The sequence shown here is derived from an EMBL/GenBank/DDBJ whole genome shotgun (WGS) entry which is preliminary data.</text>
</comment>
<keyword evidence="4" id="KW-0479">Metal-binding</keyword>
<comment type="function">
    <text evidence="2">Ferredoxins are iron-sulfur proteins that transfer electrons in a wide variety of metabolic reactions.</text>
</comment>
<reference evidence="8" key="1">
    <citation type="submission" date="2020-10" db="EMBL/GenBank/DDBJ databases">
        <authorList>
            <person name="Gilroy R."/>
        </authorList>
    </citation>
    <scope>NUCLEOTIDE SEQUENCE</scope>
    <source>
        <strain evidence="8">CHK160-1198</strain>
    </source>
</reference>
<dbReference type="PANTHER" id="PTHR24960">
    <property type="entry name" value="PHOTOSYSTEM I IRON-SULFUR CENTER-RELATED"/>
    <property type="match status" value="1"/>
</dbReference>
<organism evidence="8 9">
    <name type="scientific">Candidatus Avacidaminococcus intestinavium</name>
    <dbReference type="NCBI Taxonomy" id="2840684"/>
    <lineage>
        <taxon>Bacteria</taxon>
        <taxon>Bacillati</taxon>
        <taxon>Bacillota</taxon>
        <taxon>Negativicutes</taxon>
        <taxon>Acidaminococcales</taxon>
        <taxon>Acidaminococcaceae</taxon>
        <taxon>Acidaminococcaceae incertae sedis</taxon>
        <taxon>Candidatus Avacidaminococcus</taxon>
    </lineage>
</organism>
<dbReference type="EMBL" id="DVNI01000042">
    <property type="protein sequence ID" value="HIU64022.1"/>
    <property type="molecule type" value="Genomic_DNA"/>
</dbReference>
<evidence type="ECO:0000313" key="9">
    <source>
        <dbReference type="Proteomes" id="UP000824099"/>
    </source>
</evidence>
<evidence type="ECO:0000259" key="7">
    <source>
        <dbReference type="PROSITE" id="PS51379"/>
    </source>
</evidence>
<dbReference type="SUPFAM" id="SSF54862">
    <property type="entry name" value="4Fe-4S ferredoxins"/>
    <property type="match status" value="1"/>
</dbReference>
<evidence type="ECO:0000256" key="3">
    <source>
        <dbReference type="ARBA" id="ARBA00022485"/>
    </source>
</evidence>
<evidence type="ECO:0000256" key="1">
    <source>
        <dbReference type="ARBA" id="ARBA00001966"/>
    </source>
</evidence>
<keyword evidence="5" id="KW-0408">Iron</keyword>
<evidence type="ECO:0000256" key="2">
    <source>
        <dbReference type="ARBA" id="ARBA00003532"/>
    </source>
</evidence>
<dbReference type="Gene3D" id="3.30.70.20">
    <property type="match status" value="2"/>
</dbReference>
<dbReference type="InterPro" id="IPR017900">
    <property type="entry name" value="4Fe4S_Fe_S_CS"/>
</dbReference>
<evidence type="ECO:0000256" key="4">
    <source>
        <dbReference type="ARBA" id="ARBA00022723"/>
    </source>
</evidence>
<dbReference type="InterPro" id="IPR017896">
    <property type="entry name" value="4Fe4S_Fe-S-bd"/>
</dbReference>
<dbReference type="AlphaFoldDB" id="A0A9D1MPH2"/>
<reference evidence="8" key="2">
    <citation type="journal article" date="2021" name="PeerJ">
        <title>Extensive microbial diversity within the chicken gut microbiome revealed by metagenomics and culture.</title>
        <authorList>
            <person name="Gilroy R."/>
            <person name="Ravi A."/>
            <person name="Getino M."/>
            <person name="Pursley I."/>
            <person name="Horton D.L."/>
            <person name="Alikhan N.F."/>
            <person name="Baker D."/>
            <person name="Gharbi K."/>
            <person name="Hall N."/>
            <person name="Watson M."/>
            <person name="Adriaenssens E.M."/>
            <person name="Foster-Nyarko E."/>
            <person name="Jarju S."/>
            <person name="Secka A."/>
            <person name="Antonio M."/>
            <person name="Oren A."/>
            <person name="Chaudhuri R.R."/>
            <person name="La Ragione R."/>
            <person name="Hildebrand F."/>
            <person name="Pallen M.J."/>
        </authorList>
    </citation>
    <scope>NUCLEOTIDE SEQUENCE</scope>
    <source>
        <strain evidence="8">CHK160-1198</strain>
    </source>
</reference>
<protein>
    <submittedName>
        <fullName evidence="8">DUF362 domain-containing protein</fullName>
    </submittedName>
</protein>
<comment type="cofactor">
    <cofactor evidence="1">
        <name>[4Fe-4S] cluster</name>
        <dbReference type="ChEBI" id="CHEBI:49883"/>
    </cofactor>
</comment>
<dbReference type="InterPro" id="IPR050157">
    <property type="entry name" value="PSI_iron-sulfur_center"/>
</dbReference>
<evidence type="ECO:0000256" key="5">
    <source>
        <dbReference type="ARBA" id="ARBA00023004"/>
    </source>
</evidence>
<dbReference type="InterPro" id="IPR007160">
    <property type="entry name" value="DUF362"/>
</dbReference>
<proteinExistence type="predicted"/>
<accession>A0A9D1MPH2</accession>